<gene>
    <name evidence="3" type="ORF">PTSG_12801</name>
</gene>
<dbReference type="InterPro" id="IPR005019">
    <property type="entry name" value="Adenine_glyco"/>
</dbReference>
<evidence type="ECO:0008006" key="5">
    <source>
        <dbReference type="Google" id="ProtNLM"/>
    </source>
</evidence>
<dbReference type="Gene3D" id="1.10.340.30">
    <property type="entry name" value="Hypothetical protein, domain 2"/>
    <property type="match status" value="1"/>
</dbReference>
<feature type="binding site" evidence="1">
    <location>
        <position position="298"/>
    </location>
    <ligand>
        <name>Zn(2+)</name>
        <dbReference type="ChEBI" id="CHEBI:29105"/>
    </ligand>
</feature>
<dbReference type="GeneID" id="16070771"/>
<dbReference type="SUPFAM" id="SSF48150">
    <property type="entry name" value="DNA-glycosylase"/>
    <property type="match status" value="1"/>
</dbReference>
<dbReference type="RefSeq" id="XP_004990217.1">
    <property type="nucleotide sequence ID" value="XM_004990160.1"/>
</dbReference>
<dbReference type="Pfam" id="PF03352">
    <property type="entry name" value="Adenine_glyco"/>
    <property type="match status" value="1"/>
</dbReference>
<keyword evidence="4" id="KW-1185">Reference proteome</keyword>
<reference evidence="3" key="1">
    <citation type="submission" date="2009-08" db="EMBL/GenBank/DDBJ databases">
        <title>Annotation of Salpingoeca rosetta.</title>
        <authorList>
            <consortium name="The Broad Institute Genome Sequencing Platform"/>
            <person name="Russ C."/>
            <person name="Cuomo C."/>
            <person name="Burger G."/>
            <person name="Gray M.W."/>
            <person name="Holland P.W.H."/>
            <person name="King N."/>
            <person name="Lang F.B.F."/>
            <person name="Roger A.J."/>
            <person name="Ruiz-Trillo I."/>
            <person name="Young S.K."/>
            <person name="Zeng Q."/>
            <person name="Gargeya S."/>
            <person name="Alvarado L."/>
            <person name="Berlin A."/>
            <person name="Chapman S.B."/>
            <person name="Chen Z."/>
            <person name="Freedman E."/>
            <person name="Gellesch M."/>
            <person name="Goldberg J."/>
            <person name="Griggs A."/>
            <person name="Gujja S."/>
            <person name="Heilman E."/>
            <person name="Heiman D."/>
            <person name="Howarth C."/>
            <person name="Mehta T."/>
            <person name="Neiman D."/>
            <person name="Pearson M."/>
            <person name="Roberts A."/>
            <person name="Saif S."/>
            <person name="Shea T."/>
            <person name="Shenoy N."/>
            <person name="Sisk P."/>
            <person name="Stolte C."/>
            <person name="Sykes S."/>
            <person name="White J."/>
            <person name="Yandava C."/>
            <person name="Haas B."/>
            <person name="Nusbaum C."/>
            <person name="Birren B."/>
        </authorList>
    </citation>
    <scope>NUCLEOTIDE SEQUENCE [LARGE SCALE GENOMIC DNA]</scope>
    <source>
        <strain evidence="3">ATCC 50818</strain>
    </source>
</reference>
<name>F2UKU2_SALR5</name>
<dbReference type="PANTHER" id="PTHR30037:SF4">
    <property type="entry name" value="DNA-3-METHYLADENINE GLYCOSYLASE I"/>
    <property type="match status" value="1"/>
</dbReference>
<dbReference type="STRING" id="946362.F2UKU2"/>
<feature type="compositionally biased region" description="Basic residues" evidence="2">
    <location>
        <begin position="42"/>
        <end position="61"/>
    </location>
</feature>
<dbReference type="GO" id="GO:0008725">
    <property type="term" value="F:DNA-3-methyladenine glycosylase activity"/>
    <property type="evidence" value="ECO:0007669"/>
    <property type="project" value="InterPro"/>
</dbReference>
<dbReference type="InterPro" id="IPR011257">
    <property type="entry name" value="DNA_glycosylase"/>
</dbReference>
<dbReference type="InParanoid" id="F2UKU2"/>
<dbReference type="OrthoDB" id="3941538at2759"/>
<feature type="region of interest" description="Disordered" evidence="2">
    <location>
        <begin position="1"/>
        <end position="102"/>
    </location>
</feature>
<dbReference type="EMBL" id="GL832979">
    <property type="protein sequence ID" value="EGD77741.1"/>
    <property type="molecule type" value="Genomic_DNA"/>
</dbReference>
<keyword evidence="1" id="KW-0862">Zinc</keyword>
<dbReference type="eggNOG" id="ENOG502S159">
    <property type="taxonomic scope" value="Eukaryota"/>
</dbReference>
<dbReference type="GO" id="GO:0006284">
    <property type="term" value="P:base-excision repair"/>
    <property type="evidence" value="ECO:0007669"/>
    <property type="project" value="InterPro"/>
</dbReference>
<evidence type="ECO:0000256" key="2">
    <source>
        <dbReference type="SAM" id="MobiDB-lite"/>
    </source>
</evidence>
<organism evidence="4">
    <name type="scientific">Salpingoeca rosetta (strain ATCC 50818 / BSB-021)</name>
    <dbReference type="NCBI Taxonomy" id="946362"/>
    <lineage>
        <taxon>Eukaryota</taxon>
        <taxon>Choanoflagellata</taxon>
        <taxon>Craspedida</taxon>
        <taxon>Salpingoecidae</taxon>
        <taxon>Salpingoeca</taxon>
    </lineage>
</organism>
<evidence type="ECO:0000256" key="1">
    <source>
        <dbReference type="PIRSR" id="PIRSR605019-1"/>
    </source>
</evidence>
<evidence type="ECO:0000313" key="4">
    <source>
        <dbReference type="Proteomes" id="UP000007799"/>
    </source>
</evidence>
<accession>F2UKU2</accession>
<dbReference type="OMA" id="PTICHAF"/>
<protein>
    <recommendedName>
        <fullName evidence="5">DNA-3-methyladenine glycosylase I</fullName>
    </recommendedName>
</protein>
<dbReference type="GO" id="GO:0046872">
    <property type="term" value="F:metal ion binding"/>
    <property type="evidence" value="ECO:0007669"/>
    <property type="project" value="UniProtKB-KW"/>
</dbReference>
<keyword evidence="1" id="KW-0479">Metal-binding</keyword>
<evidence type="ECO:0000313" key="3">
    <source>
        <dbReference type="EMBL" id="EGD77741.1"/>
    </source>
</evidence>
<dbReference type="KEGG" id="sre:PTSG_12801"/>
<dbReference type="PANTHER" id="PTHR30037">
    <property type="entry name" value="DNA-3-METHYLADENINE GLYCOSYLASE 1"/>
    <property type="match status" value="1"/>
</dbReference>
<feature type="binding site" evidence="1">
    <location>
        <position position="118"/>
    </location>
    <ligand>
        <name>Zn(2+)</name>
        <dbReference type="ChEBI" id="CHEBI:29105"/>
    </ligand>
</feature>
<feature type="binding site" evidence="1">
    <location>
        <position position="302"/>
    </location>
    <ligand>
        <name>Zn(2+)</name>
        <dbReference type="ChEBI" id="CHEBI:29105"/>
    </ligand>
</feature>
<sequence>MEDSQRHPRRSTRLRAAAEAAAATAAKKSTDVPARATSQRVQPKKSVRGRGKTSRQGKRRKDQTEEDGKRQGNTPSKTTSKRSKSMATHSSTIGDPLEEDDGKQRCWSSWSSLSRHYHDNVWGRPVTDDSRELFAWLCLEMMACGLTWRTVLTKEAGLRDAFLNFDIHHCASLSDAAISKLLEDERIIRNRAKVHAIRHNAKLVREMEQQRAGSFSDYVWRFKPAHDKERLLASGQLLSSHMRTDFKTKAADREESDGVHPTVTVAEFTKNLRKRGFKFVGETTVLSFMQAVGMVNHHAHTCFAFQEIEALHALGTP</sequence>
<dbReference type="AlphaFoldDB" id="F2UKU2"/>
<dbReference type="Proteomes" id="UP000007799">
    <property type="component" value="Unassembled WGS sequence"/>
</dbReference>
<feature type="compositionally biased region" description="Low complexity" evidence="2">
    <location>
        <begin position="17"/>
        <end position="26"/>
    </location>
</feature>
<feature type="binding site" evidence="1">
    <location>
        <position position="106"/>
    </location>
    <ligand>
        <name>Zn(2+)</name>
        <dbReference type="ChEBI" id="CHEBI:29105"/>
    </ligand>
</feature>
<dbReference type="InterPro" id="IPR052891">
    <property type="entry name" value="DNA-3mA_glycosylase"/>
</dbReference>
<proteinExistence type="predicted"/>